<dbReference type="InterPro" id="IPR045275">
    <property type="entry name" value="MscS_archaea/bacteria_type"/>
</dbReference>
<keyword evidence="2" id="KW-1003">Cell membrane</keyword>
<dbReference type="PANTHER" id="PTHR30221">
    <property type="entry name" value="SMALL-CONDUCTANCE MECHANOSENSITIVE CHANNEL"/>
    <property type="match status" value="1"/>
</dbReference>
<evidence type="ECO:0000256" key="4">
    <source>
        <dbReference type="ARBA" id="ARBA00022989"/>
    </source>
</evidence>
<keyword evidence="4" id="KW-1133">Transmembrane helix</keyword>
<keyword evidence="5" id="KW-0472">Membrane</keyword>
<evidence type="ECO:0000313" key="7">
    <source>
        <dbReference type="EMBL" id="KYG71194.1"/>
    </source>
</evidence>
<keyword evidence="8" id="KW-1185">Reference proteome</keyword>
<dbReference type="OrthoDB" id="9809206at2"/>
<dbReference type="Proteomes" id="UP000075606">
    <property type="component" value="Unassembled WGS sequence"/>
</dbReference>
<dbReference type="SUPFAM" id="SSF82689">
    <property type="entry name" value="Mechanosensitive channel protein MscS (YggB), C-terminal domain"/>
    <property type="match status" value="1"/>
</dbReference>
<comment type="caution">
    <text evidence="7">The sequence shown here is derived from an EMBL/GenBank/DDBJ whole genome shotgun (WGS) entry which is preliminary data.</text>
</comment>
<evidence type="ECO:0000256" key="1">
    <source>
        <dbReference type="ARBA" id="ARBA00004651"/>
    </source>
</evidence>
<feature type="domain" description="Mechanosensitive ion channel MscS" evidence="6">
    <location>
        <begin position="17"/>
        <end position="80"/>
    </location>
</feature>
<dbReference type="GO" id="GO:0005886">
    <property type="term" value="C:plasma membrane"/>
    <property type="evidence" value="ECO:0007669"/>
    <property type="project" value="UniProtKB-SubCell"/>
</dbReference>
<dbReference type="GO" id="GO:0008381">
    <property type="term" value="F:mechanosensitive monoatomic ion channel activity"/>
    <property type="evidence" value="ECO:0007669"/>
    <property type="project" value="InterPro"/>
</dbReference>
<dbReference type="AlphaFoldDB" id="A0A150WXK1"/>
<keyword evidence="3" id="KW-0812">Transmembrane</keyword>
<dbReference type="Gene3D" id="3.30.70.100">
    <property type="match status" value="1"/>
</dbReference>
<sequence length="181" mass="20493">MGQLIRKTKQTLYPAFNMISGLLIRVFSPIKKGDFIEINGQVGSVEHTGYKKTILKNMDGEPVEIANTLIYTGELHNLSHKNIVNLDVNVSIEISNNMSLVKQFIRDYLDRNNSLLKTPAPRVFAKRIKDKHVVLGIKAWCTIEKYLEADAETEFSLKEYLASKGISLETEKTPQRNLLTA</sequence>
<accession>A0A150WXK1</accession>
<evidence type="ECO:0000259" key="6">
    <source>
        <dbReference type="Pfam" id="PF00924"/>
    </source>
</evidence>
<evidence type="ECO:0000256" key="3">
    <source>
        <dbReference type="ARBA" id="ARBA00022692"/>
    </source>
</evidence>
<reference evidence="7 8" key="1">
    <citation type="submission" date="2016-01" db="EMBL/GenBank/DDBJ databases">
        <title>Genome sequencing of Roseivirga spongicola UST030701-084.</title>
        <authorList>
            <person name="Selvaratnam C."/>
            <person name="Thevarajoo S."/>
            <person name="Goh K.M."/>
            <person name="Ee R."/>
            <person name="Chan K.-G."/>
            <person name="Chong C.S."/>
        </authorList>
    </citation>
    <scope>NUCLEOTIDE SEQUENCE [LARGE SCALE GENOMIC DNA]</scope>
    <source>
        <strain evidence="7 8">UST030701-084</strain>
    </source>
</reference>
<dbReference type="InterPro" id="IPR010920">
    <property type="entry name" value="LSM_dom_sf"/>
</dbReference>
<dbReference type="Gene3D" id="2.30.30.60">
    <property type="match status" value="1"/>
</dbReference>
<proteinExistence type="predicted"/>
<dbReference type="InterPro" id="IPR006685">
    <property type="entry name" value="MscS_channel_2nd"/>
</dbReference>
<dbReference type="Pfam" id="PF00924">
    <property type="entry name" value="MS_channel_2nd"/>
    <property type="match status" value="1"/>
</dbReference>
<protein>
    <recommendedName>
        <fullName evidence="6">Mechanosensitive ion channel MscS domain-containing protein</fullName>
    </recommendedName>
</protein>
<dbReference type="RefSeq" id="WP_068225180.1">
    <property type="nucleotide sequence ID" value="NZ_LRPC01000033.1"/>
</dbReference>
<evidence type="ECO:0000256" key="2">
    <source>
        <dbReference type="ARBA" id="ARBA00022475"/>
    </source>
</evidence>
<comment type="subcellular location">
    <subcellularLocation>
        <location evidence="1">Cell membrane</location>
        <topology evidence="1">Multi-pass membrane protein</topology>
    </subcellularLocation>
</comment>
<dbReference type="EMBL" id="LRPC01000033">
    <property type="protein sequence ID" value="KYG71194.1"/>
    <property type="molecule type" value="Genomic_DNA"/>
</dbReference>
<dbReference type="PANTHER" id="PTHR30221:SF1">
    <property type="entry name" value="SMALL-CONDUCTANCE MECHANOSENSITIVE CHANNEL"/>
    <property type="match status" value="1"/>
</dbReference>
<dbReference type="InterPro" id="IPR011066">
    <property type="entry name" value="MscS_channel_C_sf"/>
</dbReference>
<name>A0A150WXK1_9BACT</name>
<gene>
    <name evidence="7" type="ORF">AWW68_18465</name>
</gene>
<organism evidence="7 8">
    <name type="scientific">Roseivirga spongicola</name>
    <dbReference type="NCBI Taxonomy" id="333140"/>
    <lineage>
        <taxon>Bacteria</taxon>
        <taxon>Pseudomonadati</taxon>
        <taxon>Bacteroidota</taxon>
        <taxon>Cytophagia</taxon>
        <taxon>Cytophagales</taxon>
        <taxon>Roseivirgaceae</taxon>
        <taxon>Roseivirga</taxon>
    </lineage>
</organism>
<dbReference type="InterPro" id="IPR023408">
    <property type="entry name" value="MscS_beta-dom_sf"/>
</dbReference>
<dbReference type="SUPFAM" id="SSF50182">
    <property type="entry name" value="Sm-like ribonucleoproteins"/>
    <property type="match status" value="1"/>
</dbReference>
<evidence type="ECO:0000256" key="5">
    <source>
        <dbReference type="ARBA" id="ARBA00023136"/>
    </source>
</evidence>
<evidence type="ECO:0000313" key="8">
    <source>
        <dbReference type="Proteomes" id="UP000075606"/>
    </source>
</evidence>
<dbReference type="STRING" id="333140.AWW68_18465"/>